<accession>A0A1F6Y541</accession>
<reference evidence="2 3" key="1">
    <citation type="journal article" date="2016" name="Nat. Commun.">
        <title>Thousands of microbial genomes shed light on interconnected biogeochemical processes in an aquifer system.</title>
        <authorList>
            <person name="Anantharaman K."/>
            <person name="Brown C.T."/>
            <person name="Hug L.A."/>
            <person name="Sharon I."/>
            <person name="Castelle C.J."/>
            <person name="Probst A.J."/>
            <person name="Thomas B.C."/>
            <person name="Singh A."/>
            <person name="Wilkins M.J."/>
            <person name="Karaoz U."/>
            <person name="Brodie E.L."/>
            <person name="Williams K.H."/>
            <person name="Hubbard S.S."/>
            <person name="Banfield J.F."/>
        </authorList>
    </citation>
    <scope>NUCLEOTIDE SEQUENCE [LARGE SCALE GENOMIC DNA]</scope>
</reference>
<dbReference type="SUPFAM" id="SSF56672">
    <property type="entry name" value="DNA/RNA polymerases"/>
    <property type="match status" value="1"/>
</dbReference>
<sequence length="147" mass="17113">MGLPLGNLTSQLLVNVYMNEFDQFVKRELKVKYCIRYADDFVIMPARSSGGQNDQMYLGNILERIKEFLGKELKLQLHPDKVFIKTFASGVDFLGWVHFPKHRVLRTSTKRKMLRNLKNNQKPETTQSYLGMLTHGNTFKITKEMVV</sequence>
<name>A0A1F6Y541_9BACT</name>
<dbReference type="PROSITE" id="PS50878">
    <property type="entry name" value="RT_POL"/>
    <property type="match status" value="1"/>
</dbReference>
<comment type="caution">
    <text evidence="2">The sequence shown here is derived from an EMBL/GenBank/DDBJ whole genome shotgun (WGS) entry which is preliminary data.</text>
</comment>
<dbReference type="InterPro" id="IPR051083">
    <property type="entry name" value="GrpII_Intron_Splice-Mob/Def"/>
</dbReference>
<dbReference type="AlphaFoldDB" id="A0A1F6Y541"/>
<protein>
    <recommendedName>
        <fullName evidence="1">Reverse transcriptase domain-containing protein</fullName>
    </recommendedName>
</protein>
<dbReference type="EMBL" id="MFVL01000017">
    <property type="protein sequence ID" value="OGJ01488.1"/>
    <property type="molecule type" value="Genomic_DNA"/>
</dbReference>
<dbReference type="PANTHER" id="PTHR34047:SF8">
    <property type="entry name" value="PROTEIN YKFC"/>
    <property type="match status" value="1"/>
</dbReference>
<organism evidence="2 3">
    <name type="scientific">Candidatus Nomurabacteria bacterium RIFCSPLOWO2_02_FULL_40_67</name>
    <dbReference type="NCBI Taxonomy" id="1801787"/>
    <lineage>
        <taxon>Bacteria</taxon>
        <taxon>Candidatus Nomuraibacteriota</taxon>
    </lineage>
</organism>
<proteinExistence type="predicted"/>
<dbReference type="Proteomes" id="UP000177693">
    <property type="component" value="Unassembled WGS sequence"/>
</dbReference>
<evidence type="ECO:0000313" key="2">
    <source>
        <dbReference type="EMBL" id="OGJ01488.1"/>
    </source>
</evidence>
<dbReference type="Pfam" id="PF00078">
    <property type="entry name" value="RVT_1"/>
    <property type="match status" value="1"/>
</dbReference>
<gene>
    <name evidence="2" type="ORF">A3I23_00585</name>
</gene>
<dbReference type="CDD" id="cd01646">
    <property type="entry name" value="RT_Bac_retron_I"/>
    <property type="match status" value="1"/>
</dbReference>
<evidence type="ECO:0000259" key="1">
    <source>
        <dbReference type="PROSITE" id="PS50878"/>
    </source>
</evidence>
<feature type="domain" description="Reverse transcriptase" evidence="1">
    <location>
        <begin position="1"/>
        <end position="98"/>
    </location>
</feature>
<dbReference type="InterPro" id="IPR000477">
    <property type="entry name" value="RT_dom"/>
</dbReference>
<dbReference type="InterPro" id="IPR043502">
    <property type="entry name" value="DNA/RNA_pol_sf"/>
</dbReference>
<evidence type="ECO:0000313" key="3">
    <source>
        <dbReference type="Proteomes" id="UP000177693"/>
    </source>
</evidence>
<dbReference type="PANTHER" id="PTHR34047">
    <property type="entry name" value="NUCLEAR INTRON MATURASE 1, MITOCHONDRIAL-RELATED"/>
    <property type="match status" value="1"/>
</dbReference>